<dbReference type="EMBL" id="MPUH01000593">
    <property type="protein sequence ID" value="OMJ77094.1"/>
    <property type="molecule type" value="Genomic_DNA"/>
</dbReference>
<comment type="subcellular location">
    <subcellularLocation>
        <location evidence="7">Endomembrane system</location>
        <topology evidence="7">Single-pass type IV membrane protein</topology>
    </subcellularLocation>
</comment>
<dbReference type="Proteomes" id="UP000187209">
    <property type="component" value="Unassembled WGS sequence"/>
</dbReference>
<dbReference type="GO" id="GO:0015031">
    <property type="term" value="P:protein transport"/>
    <property type="evidence" value="ECO:0007669"/>
    <property type="project" value="UniProtKB-KW"/>
</dbReference>
<dbReference type="InterPro" id="IPR011012">
    <property type="entry name" value="Longin-like_dom_sf"/>
</dbReference>
<dbReference type="Pfam" id="PF00957">
    <property type="entry name" value="Synaptobrevin"/>
    <property type="match status" value="1"/>
</dbReference>
<dbReference type="Pfam" id="PF13774">
    <property type="entry name" value="Longin"/>
    <property type="match status" value="1"/>
</dbReference>
<dbReference type="GO" id="GO:0012505">
    <property type="term" value="C:endomembrane system"/>
    <property type="evidence" value="ECO:0007669"/>
    <property type="project" value="UniProtKB-SubCell"/>
</dbReference>
<dbReference type="Gene3D" id="1.20.5.110">
    <property type="match status" value="1"/>
</dbReference>
<evidence type="ECO:0000256" key="7">
    <source>
        <dbReference type="ARBA" id="ARBA00046280"/>
    </source>
</evidence>
<dbReference type="InterPro" id="IPR051097">
    <property type="entry name" value="Synaptobrevin-like_transport"/>
</dbReference>
<comment type="caution">
    <text evidence="12">The sequence shown here is derived from an EMBL/GenBank/DDBJ whole genome shotgun (WGS) entry which is preliminary data.</text>
</comment>
<evidence type="ECO:0000256" key="3">
    <source>
        <dbReference type="ARBA" id="ARBA00022692"/>
    </source>
</evidence>
<dbReference type="SUPFAM" id="SSF64356">
    <property type="entry name" value="SNARE-like"/>
    <property type="match status" value="1"/>
</dbReference>
<dbReference type="InterPro" id="IPR042855">
    <property type="entry name" value="V_SNARE_CC"/>
</dbReference>
<accession>A0A1R2BK06</accession>
<keyword evidence="6 9" id="KW-0472">Membrane</keyword>
<evidence type="ECO:0000256" key="8">
    <source>
        <dbReference type="PROSITE-ProRule" id="PRU00290"/>
    </source>
</evidence>
<evidence type="ECO:0000313" key="13">
    <source>
        <dbReference type="Proteomes" id="UP000187209"/>
    </source>
</evidence>
<dbReference type="Gene3D" id="3.30.450.50">
    <property type="entry name" value="Longin domain"/>
    <property type="match status" value="1"/>
</dbReference>
<evidence type="ECO:0008006" key="14">
    <source>
        <dbReference type="Google" id="ProtNLM"/>
    </source>
</evidence>
<keyword evidence="8" id="KW-0175">Coiled coil</keyword>
<comment type="similarity">
    <text evidence="1">Belongs to the synaptobrevin family.</text>
</comment>
<dbReference type="CDD" id="cd14824">
    <property type="entry name" value="Longin"/>
    <property type="match status" value="1"/>
</dbReference>
<dbReference type="FunFam" id="1.20.5.110:FF:000004">
    <property type="entry name" value="Vesicle-associated membrane protein 7"/>
    <property type="match status" value="1"/>
</dbReference>
<gene>
    <name evidence="12" type="ORF">SteCoe_23364</name>
</gene>
<dbReference type="GO" id="GO:0016020">
    <property type="term" value="C:membrane"/>
    <property type="evidence" value="ECO:0007669"/>
    <property type="project" value="InterPro"/>
</dbReference>
<evidence type="ECO:0000256" key="5">
    <source>
        <dbReference type="ARBA" id="ARBA00022989"/>
    </source>
</evidence>
<dbReference type="PRINTS" id="PR00219">
    <property type="entry name" value="SYNAPTOBREVN"/>
</dbReference>
<dbReference type="OrthoDB" id="312685at2759"/>
<dbReference type="PANTHER" id="PTHR21136">
    <property type="entry name" value="SNARE PROTEINS"/>
    <property type="match status" value="1"/>
</dbReference>
<evidence type="ECO:0000256" key="2">
    <source>
        <dbReference type="ARBA" id="ARBA00022448"/>
    </source>
</evidence>
<dbReference type="GO" id="GO:0016192">
    <property type="term" value="P:vesicle-mediated transport"/>
    <property type="evidence" value="ECO:0007669"/>
    <property type="project" value="InterPro"/>
</dbReference>
<dbReference type="PANTHER" id="PTHR21136:SF168">
    <property type="entry name" value="VESICLE-ASSOCIATED MEMBRANE PROTEIN 9"/>
    <property type="match status" value="1"/>
</dbReference>
<keyword evidence="4" id="KW-0653">Protein transport</keyword>
<name>A0A1R2BK06_9CILI</name>
<organism evidence="12 13">
    <name type="scientific">Stentor coeruleus</name>
    <dbReference type="NCBI Taxonomy" id="5963"/>
    <lineage>
        <taxon>Eukaryota</taxon>
        <taxon>Sar</taxon>
        <taxon>Alveolata</taxon>
        <taxon>Ciliophora</taxon>
        <taxon>Postciliodesmatophora</taxon>
        <taxon>Heterotrichea</taxon>
        <taxon>Heterotrichida</taxon>
        <taxon>Stentoridae</taxon>
        <taxon>Stentor</taxon>
    </lineage>
</organism>
<protein>
    <recommendedName>
        <fullName evidence="14">V-SNARE coiled-coil homology domain-containing protein</fullName>
    </recommendedName>
</protein>
<dbReference type="GO" id="GO:0005737">
    <property type="term" value="C:cytoplasm"/>
    <property type="evidence" value="ECO:0007669"/>
    <property type="project" value="UniProtKB-ARBA"/>
</dbReference>
<dbReference type="SMART" id="SM01270">
    <property type="entry name" value="Longin"/>
    <property type="match status" value="1"/>
</dbReference>
<feature type="domain" description="Longin" evidence="10">
    <location>
        <begin position="4"/>
        <end position="113"/>
    </location>
</feature>
<sequence length="221" mass="25316">MASILYSIVASDTSSTPLAEASLAEGNFNLLALKLLTKVRKNSSVSYVYENKYIFHYNNEFGLTFMCMTDAAFHNRTAYAFLFDIKEKFIEKYGENAKDMQGFSANREFGNVLKGKMHFYNSDSDSEDKLKIVKENIMKTKDVMIENIDKVLARGEKIELLVNKTQQLSDSAVKMKNTASKVKRFMWWQNKKLTALLIFIIIIILYFIITFSCGGFSFPNC</sequence>
<dbReference type="AlphaFoldDB" id="A0A1R2BK06"/>
<evidence type="ECO:0000256" key="6">
    <source>
        <dbReference type="ARBA" id="ARBA00023136"/>
    </source>
</evidence>
<evidence type="ECO:0000313" key="12">
    <source>
        <dbReference type="EMBL" id="OMJ77094.1"/>
    </source>
</evidence>
<dbReference type="InterPro" id="IPR010908">
    <property type="entry name" value="Longin_dom"/>
</dbReference>
<dbReference type="CDD" id="cd15843">
    <property type="entry name" value="R-SNARE"/>
    <property type="match status" value="1"/>
</dbReference>
<evidence type="ECO:0000259" key="11">
    <source>
        <dbReference type="PROSITE" id="PS50892"/>
    </source>
</evidence>
<feature type="transmembrane region" description="Helical" evidence="9">
    <location>
        <begin position="193"/>
        <end position="218"/>
    </location>
</feature>
<reference evidence="12 13" key="1">
    <citation type="submission" date="2016-11" db="EMBL/GenBank/DDBJ databases">
        <title>The macronuclear genome of Stentor coeruleus: a giant cell with tiny introns.</title>
        <authorList>
            <person name="Slabodnick M."/>
            <person name="Ruby J.G."/>
            <person name="Reiff S.B."/>
            <person name="Swart E.C."/>
            <person name="Gosai S."/>
            <person name="Prabakaran S."/>
            <person name="Witkowska E."/>
            <person name="Larue G.E."/>
            <person name="Fisher S."/>
            <person name="Freeman R.M."/>
            <person name="Gunawardena J."/>
            <person name="Chu W."/>
            <person name="Stover N.A."/>
            <person name="Gregory B.D."/>
            <person name="Nowacki M."/>
            <person name="Derisi J."/>
            <person name="Roy S.W."/>
            <person name="Marshall W.F."/>
            <person name="Sood P."/>
        </authorList>
    </citation>
    <scope>NUCLEOTIDE SEQUENCE [LARGE SCALE GENOMIC DNA]</scope>
    <source>
        <strain evidence="12">WM001</strain>
    </source>
</reference>
<dbReference type="PROSITE" id="PS50892">
    <property type="entry name" value="V_SNARE"/>
    <property type="match status" value="1"/>
</dbReference>
<keyword evidence="13" id="KW-1185">Reference proteome</keyword>
<dbReference type="PROSITE" id="PS50859">
    <property type="entry name" value="LONGIN"/>
    <property type="match status" value="1"/>
</dbReference>
<evidence type="ECO:0000256" key="1">
    <source>
        <dbReference type="ARBA" id="ARBA00008025"/>
    </source>
</evidence>
<keyword evidence="2" id="KW-0813">Transport</keyword>
<evidence type="ECO:0000259" key="10">
    <source>
        <dbReference type="PROSITE" id="PS50859"/>
    </source>
</evidence>
<evidence type="ECO:0000256" key="9">
    <source>
        <dbReference type="SAM" id="Phobius"/>
    </source>
</evidence>
<proteinExistence type="inferred from homology"/>
<keyword evidence="5 9" id="KW-1133">Transmembrane helix</keyword>
<evidence type="ECO:0000256" key="4">
    <source>
        <dbReference type="ARBA" id="ARBA00022927"/>
    </source>
</evidence>
<dbReference type="InterPro" id="IPR001388">
    <property type="entry name" value="Synaptobrevin-like"/>
</dbReference>
<keyword evidence="3 9" id="KW-0812">Transmembrane</keyword>
<feature type="domain" description="V-SNARE coiled-coil homology" evidence="11">
    <location>
        <begin position="129"/>
        <end position="189"/>
    </location>
</feature>
<dbReference type="SUPFAM" id="SSF58038">
    <property type="entry name" value="SNARE fusion complex"/>
    <property type="match status" value="1"/>
</dbReference>